<name>A0A9E4K1A5_9GAMM</name>
<dbReference type="AlphaFoldDB" id="A0A9E4K1A5"/>
<evidence type="ECO:0000313" key="3">
    <source>
        <dbReference type="Proteomes" id="UP000886687"/>
    </source>
</evidence>
<gene>
    <name evidence="2" type="ORF">JAZ04_01990</name>
</gene>
<feature type="transmembrane region" description="Helical" evidence="1">
    <location>
        <begin position="9"/>
        <end position="32"/>
    </location>
</feature>
<keyword evidence="1" id="KW-0812">Transmembrane</keyword>
<feature type="transmembrane region" description="Helical" evidence="1">
    <location>
        <begin position="38"/>
        <end position="61"/>
    </location>
</feature>
<proteinExistence type="predicted"/>
<feature type="transmembrane region" description="Helical" evidence="1">
    <location>
        <begin position="73"/>
        <end position="97"/>
    </location>
</feature>
<evidence type="ECO:0000313" key="2">
    <source>
        <dbReference type="EMBL" id="MCG7937615.1"/>
    </source>
</evidence>
<evidence type="ECO:0000256" key="1">
    <source>
        <dbReference type="SAM" id="Phobius"/>
    </source>
</evidence>
<protein>
    <submittedName>
        <fullName evidence="2">Uncharacterized protein</fullName>
    </submittedName>
</protein>
<dbReference type="Proteomes" id="UP000886687">
    <property type="component" value="Unassembled WGS sequence"/>
</dbReference>
<organism evidence="2 3">
    <name type="scientific">Candidatus Thiodiazotropha lotti</name>
    <dbReference type="NCBI Taxonomy" id="2792787"/>
    <lineage>
        <taxon>Bacteria</taxon>
        <taxon>Pseudomonadati</taxon>
        <taxon>Pseudomonadota</taxon>
        <taxon>Gammaproteobacteria</taxon>
        <taxon>Chromatiales</taxon>
        <taxon>Sedimenticolaceae</taxon>
        <taxon>Candidatus Thiodiazotropha</taxon>
    </lineage>
</organism>
<feature type="transmembrane region" description="Helical" evidence="1">
    <location>
        <begin position="109"/>
        <end position="128"/>
    </location>
</feature>
<sequence length="146" mass="15241">MKNYSVEKALLIAPVVGPLIYCIGAAILMVFSSSQGSVVAMLALVLSAGIPVSYIATLIIGLPIYNLLKKKEILTITSLTVSGALAGVIVLALFFSSFKEYGGFELNEFWNIAAIGTILGGAVAYTFARISGVKSASNRSDKDACG</sequence>
<keyword evidence="1" id="KW-0472">Membrane</keyword>
<comment type="caution">
    <text evidence="2">The sequence shown here is derived from an EMBL/GenBank/DDBJ whole genome shotgun (WGS) entry which is preliminary data.</text>
</comment>
<dbReference type="EMBL" id="JAEPDI010000001">
    <property type="protein sequence ID" value="MCG7937615.1"/>
    <property type="molecule type" value="Genomic_DNA"/>
</dbReference>
<accession>A0A9E4K1A5</accession>
<reference evidence="2" key="1">
    <citation type="journal article" date="2021" name="Proc. Natl. Acad. Sci. U.S.A.">
        <title>Global biogeography of chemosynthetic symbionts reveals both localized and globally distributed symbiont groups. .</title>
        <authorList>
            <person name="Osvatic J.T."/>
            <person name="Wilkins L.G.E."/>
            <person name="Leibrecht L."/>
            <person name="Leray M."/>
            <person name="Zauner S."/>
            <person name="Polzin J."/>
            <person name="Camacho Y."/>
            <person name="Gros O."/>
            <person name="van Gils J.A."/>
            <person name="Eisen J.A."/>
            <person name="Petersen J.M."/>
            <person name="Yuen B."/>
        </authorList>
    </citation>
    <scope>NUCLEOTIDE SEQUENCE</scope>
    <source>
        <strain evidence="2">MAGL173</strain>
    </source>
</reference>
<keyword evidence="1" id="KW-1133">Transmembrane helix</keyword>